<feature type="domain" description="C-type lectin" evidence="8">
    <location>
        <begin position="65"/>
        <end position="117"/>
    </location>
</feature>
<sequence>MPSVFVTAAHHHAGLKRDAASVWIEDVTQSSFKVCLRELQNYAGSHEDVHVVERVILFGPACTPWLTAESNCSAMGSQLVTVHNQEENVYVQHRHNGERSWIGLNDRSVEGSFVWTNKETLTNAEHTLTTVQTTQIVRIPWGRTPVPVELGILVMEEHAMTRGSRSDEERDIDECTSGVHGCHRFGSCINNAGSYSCSCNRFYTGDGKTCRHSASECQNYQSLSGRDRHVSYGNTNTYCDSGLSGWFRFEGSAGSRMATSCQSKNRCNTHAPGYLTGGHPSVADGQVRRRVCFHWDYSCCNWSKSITVRNCGAYYVYYITGTPTCSLRYCGTY</sequence>
<evidence type="ECO:0000256" key="2">
    <source>
        <dbReference type="ARBA" id="ARBA00022729"/>
    </source>
</evidence>
<dbReference type="Gene3D" id="2.10.25.10">
    <property type="entry name" value="Laminin"/>
    <property type="match status" value="1"/>
</dbReference>
<evidence type="ECO:0000256" key="5">
    <source>
        <dbReference type="PROSITE-ProRule" id="PRU00076"/>
    </source>
</evidence>
<evidence type="ECO:0000256" key="3">
    <source>
        <dbReference type="ARBA" id="ARBA00022737"/>
    </source>
</evidence>
<keyword evidence="6" id="KW-0863">Zinc-finger</keyword>
<dbReference type="PANTHER" id="PTHR36191:SF4">
    <property type="entry name" value="VWFD DOMAIN-CONTAINING PROTEIN"/>
    <property type="match status" value="1"/>
</dbReference>
<dbReference type="InterPro" id="IPR001881">
    <property type="entry name" value="EGF-like_Ca-bd_dom"/>
</dbReference>
<dbReference type="SMART" id="SM00179">
    <property type="entry name" value="EGF_CA"/>
    <property type="match status" value="1"/>
</dbReference>
<reference evidence="11" key="1">
    <citation type="journal article" date="2017" name="bioRxiv">
        <title>Comparative analysis of the genomes of Stylophora pistillata and Acropora digitifera provides evidence for extensive differences between species of corals.</title>
        <authorList>
            <person name="Voolstra C.R."/>
            <person name="Li Y."/>
            <person name="Liew Y.J."/>
            <person name="Baumgarten S."/>
            <person name="Zoccola D."/>
            <person name="Flot J.-F."/>
            <person name="Tambutte S."/>
            <person name="Allemand D."/>
            <person name="Aranda M."/>
        </authorList>
    </citation>
    <scope>NUCLEOTIDE SEQUENCE [LARGE SCALE GENOMIC DNA]</scope>
</reference>
<feature type="domain" description="SWIM-type" evidence="9">
    <location>
        <begin position="185"/>
        <end position="221"/>
    </location>
</feature>
<evidence type="ECO:0000256" key="4">
    <source>
        <dbReference type="ARBA" id="ARBA00023157"/>
    </source>
</evidence>
<dbReference type="OrthoDB" id="339125at2759"/>
<evidence type="ECO:0000313" key="10">
    <source>
        <dbReference type="EMBL" id="PFX13079.1"/>
    </source>
</evidence>
<organism evidence="10 11">
    <name type="scientific">Stylophora pistillata</name>
    <name type="common">Smooth cauliflower coral</name>
    <dbReference type="NCBI Taxonomy" id="50429"/>
    <lineage>
        <taxon>Eukaryota</taxon>
        <taxon>Metazoa</taxon>
        <taxon>Cnidaria</taxon>
        <taxon>Anthozoa</taxon>
        <taxon>Hexacorallia</taxon>
        <taxon>Scleractinia</taxon>
        <taxon>Astrocoeniina</taxon>
        <taxon>Pocilloporidae</taxon>
        <taxon>Stylophora</taxon>
    </lineage>
</organism>
<proteinExistence type="predicted"/>
<dbReference type="InterPro" id="IPR000152">
    <property type="entry name" value="EGF-type_Asp/Asn_hydroxyl_site"/>
</dbReference>
<keyword evidence="6" id="KW-0862">Zinc</keyword>
<dbReference type="PROSITE" id="PS50026">
    <property type="entry name" value="EGF_3"/>
    <property type="match status" value="1"/>
</dbReference>
<dbReference type="SUPFAM" id="SSF57196">
    <property type="entry name" value="EGF/Laminin"/>
    <property type="match status" value="1"/>
</dbReference>
<dbReference type="GO" id="GO:0008270">
    <property type="term" value="F:zinc ion binding"/>
    <property type="evidence" value="ECO:0007669"/>
    <property type="project" value="UniProtKB-KW"/>
</dbReference>
<dbReference type="PROSITE" id="PS50041">
    <property type="entry name" value="C_TYPE_LECTIN_2"/>
    <property type="match status" value="1"/>
</dbReference>
<dbReference type="GO" id="GO:0005509">
    <property type="term" value="F:calcium ion binding"/>
    <property type="evidence" value="ECO:0007669"/>
    <property type="project" value="InterPro"/>
</dbReference>
<keyword evidence="4" id="KW-1015">Disulfide bond</keyword>
<dbReference type="Pfam" id="PF07645">
    <property type="entry name" value="EGF_CA"/>
    <property type="match status" value="1"/>
</dbReference>
<dbReference type="PROSITE" id="PS00010">
    <property type="entry name" value="ASX_HYDROXYL"/>
    <property type="match status" value="1"/>
</dbReference>
<feature type="domain" description="EGF-like" evidence="7">
    <location>
        <begin position="171"/>
        <end position="211"/>
    </location>
</feature>
<evidence type="ECO:0000259" key="8">
    <source>
        <dbReference type="PROSITE" id="PS50041"/>
    </source>
</evidence>
<dbReference type="Pfam" id="PF00059">
    <property type="entry name" value="Lectin_C"/>
    <property type="match status" value="1"/>
</dbReference>
<dbReference type="InterPro" id="IPR001304">
    <property type="entry name" value="C-type_lectin-like"/>
</dbReference>
<dbReference type="PANTHER" id="PTHR36191">
    <property type="entry name" value="ENDO/EXONUCLEASE/PHOSPHATASE DOMAIN-CONTAINING PROTEIN-RELATED"/>
    <property type="match status" value="1"/>
</dbReference>
<dbReference type="SUPFAM" id="SSF56436">
    <property type="entry name" value="C-type lectin-like"/>
    <property type="match status" value="1"/>
</dbReference>
<dbReference type="InterPro" id="IPR016187">
    <property type="entry name" value="CTDL_fold"/>
</dbReference>
<dbReference type="EMBL" id="LSMT01001077">
    <property type="protein sequence ID" value="PFX13079.1"/>
    <property type="molecule type" value="Genomic_DNA"/>
</dbReference>
<keyword evidence="1 5" id="KW-0245">EGF-like domain</keyword>
<dbReference type="InterPro" id="IPR049883">
    <property type="entry name" value="NOTCH1_EGF-like"/>
</dbReference>
<dbReference type="InterPro" id="IPR000742">
    <property type="entry name" value="EGF"/>
</dbReference>
<comment type="caution">
    <text evidence="5">Lacks conserved residue(s) required for the propagation of feature annotation.</text>
</comment>
<dbReference type="FunFam" id="2.10.25.10:FF:000038">
    <property type="entry name" value="Fibrillin 2"/>
    <property type="match status" value="1"/>
</dbReference>
<dbReference type="CDD" id="cd00037">
    <property type="entry name" value="CLECT"/>
    <property type="match status" value="1"/>
</dbReference>
<dbReference type="PROSITE" id="PS01187">
    <property type="entry name" value="EGF_CA"/>
    <property type="match status" value="1"/>
</dbReference>
<evidence type="ECO:0000259" key="9">
    <source>
        <dbReference type="PROSITE" id="PS50966"/>
    </source>
</evidence>
<evidence type="ECO:0000256" key="1">
    <source>
        <dbReference type="ARBA" id="ARBA00022536"/>
    </source>
</evidence>
<name>A0A2B4R8C1_STYPI</name>
<keyword evidence="3" id="KW-0677">Repeat</keyword>
<protein>
    <submittedName>
        <fullName evidence="10">Uromodulin</fullName>
    </submittedName>
</protein>
<dbReference type="AlphaFoldDB" id="A0A2B4R8C1"/>
<dbReference type="Pfam" id="PF23283">
    <property type="entry name" value="D8C_UMOD"/>
    <property type="match status" value="1"/>
</dbReference>
<dbReference type="InterPro" id="IPR018097">
    <property type="entry name" value="EGF_Ca-bd_CS"/>
</dbReference>
<evidence type="ECO:0000313" key="11">
    <source>
        <dbReference type="Proteomes" id="UP000225706"/>
    </source>
</evidence>
<accession>A0A2B4R8C1</accession>
<keyword evidence="2" id="KW-0732">Signal</keyword>
<dbReference type="Proteomes" id="UP000225706">
    <property type="component" value="Unassembled WGS sequence"/>
</dbReference>
<dbReference type="Gene3D" id="3.10.100.10">
    <property type="entry name" value="Mannose-Binding Protein A, subunit A"/>
    <property type="match status" value="1"/>
</dbReference>
<keyword evidence="6" id="KW-0479">Metal-binding</keyword>
<gene>
    <name evidence="10" type="primary">Umod</name>
    <name evidence="10" type="ORF">AWC38_SpisGene22868</name>
</gene>
<dbReference type="InterPro" id="IPR007527">
    <property type="entry name" value="Znf_SWIM"/>
</dbReference>
<comment type="caution">
    <text evidence="10">The sequence shown here is derived from an EMBL/GenBank/DDBJ whole genome shotgun (WGS) entry which is preliminary data.</text>
</comment>
<dbReference type="PROSITE" id="PS50966">
    <property type="entry name" value="ZF_SWIM"/>
    <property type="match status" value="1"/>
</dbReference>
<dbReference type="CDD" id="cd00054">
    <property type="entry name" value="EGF_CA"/>
    <property type="match status" value="1"/>
</dbReference>
<evidence type="ECO:0000259" key="7">
    <source>
        <dbReference type="PROSITE" id="PS50026"/>
    </source>
</evidence>
<keyword evidence="11" id="KW-1185">Reference proteome</keyword>
<evidence type="ECO:0000256" key="6">
    <source>
        <dbReference type="PROSITE-ProRule" id="PRU00325"/>
    </source>
</evidence>
<dbReference type="InterPro" id="IPR057774">
    <property type="entry name" value="D8C_UMOD/GP2/OIT3-like"/>
</dbReference>
<dbReference type="InterPro" id="IPR016186">
    <property type="entry name" value="C-type_lectin-like/link_sf"/>
</dbReference>